<dbReference type="RefSeq" id="WP_188890608.1">
    <property type="nucleotide sequence ID" value="NZ_BMHY01000007.1"/>
</dbReference>
<dbReference type="PANTHER" id="PTHR45947:SF3">
    <property type="entry name" value="SULFOQUINOVOSYL TRANSFERASE SQD2"/>
    <property type="match status" value="1"/>
</dbReference>
<dbReference type="InterPro" id="IPR001296">
    <property type="entry name" value="Glyco_trans_1"/>
</dbReference>
<dbReference type="Proteomes" id="UP000600247">
    <property type="component" value="Unassembled WGS sequence"/>
</dbReference>
<dbReference type="AlphaFoldDB" id="A0A917M453"/>
<dbReference type="GO" id="GO:0016757">
    <property type="term" value="F:glycosyltransferase activity"/>
    <property type="evidence" value="ECO:0007669"/>
    <property type="project" value="InterPro"/>
</dbReference>
<keyword evidence="2" id="KW-0808">Transferase</keyword>
<name>A0A917M453_9BACL</name>
<comment type="caution">
    <text evidence="2">The sequence shown here is derived from an EMBL/GenBank/DDBJ whole genome shotgun (WGS) entry which is preliminary data.</text>
</comment>
<feature type="domain" description="Glycosyl transferase family 1" evidence="1">
    <location>
        <begin position="192"/>
        <end position="329"/>
    </location>
</feature>
<sequence length="372" mass="42422">MNSPRVAIVHDYLNQMGGAERVVGVLHKMFPEAPIYTTIVDQDKLLPELRSASIITTWMQRIPRITSSFKLYFWLYPLAVRSINVRNYDIIVSSSSAYAKGVRKSRDSVHVCYCHAPMRFAWDFDSYMDHTRMPKPLKAIAKAFTMPLRAWDKANSKRVDRVIANSNVVKDRIKQYYGLDAAVVYPPVDISRFSIATGQPDDYFLIVSRLASYKRLDIAVEACTRLNKKLLVIGDGDDRERLEQLAGPTVSFLGRIDDKEVVSHMQRCKALLFPGLEDFGITPLEANACGRPVIAYRGGGALDTIVPELNGIYFDTQTTESFAEALESFDKHVWNADAIREHAEKFNERLFTEKLLHFVDFTIKERKKDTIR</sequence>
<evidence type="ECO:0000259" key="1">
    <source>
        <dbReference type="Pfam" id="PF00534"/>
    </source>
</evidence>
<dbReference type="SUPFAM" id="SSF53756">
    <property type="entry name" value="UDP-Glycosyltransferase/glycogen phosphorylase"/>
    <property type="match status" value="1"/>
</dbReference>
<reference evidence="2 3" key="1">
    <citation type="journal article" date="2014" name="Int. J. Syst. Evol. Microbiol.">
        <title>Complete genome sequence of Corynebacterium casei LMG S-19264T (=DSM 44701T), isolated from a smear-ripened cheese.</title>
        <authorList>
            <consortium name="US DOE Joint Genome Institute (JGI-PGF)"/>
            <person name="Walter F."/>
            <person name="Albersmeier A."/>
            <person name="Kalinowski J."/>
            <person name="Ruckert C."/>
        </authorList>
    </citation>
    <scope>NUCLEOTIDE SEQUENCE [LARGE SCALE GENOMIC DNA]</scope>
    <source>
        <strain evidence="2 3">CGMCC 1.15286</strain>
    </source>
</reference>
<dbReference type="EMBL" id="BMHY01000007">
    <property type="protein sequence ID" value="GGG76491.1"/>
    <property type="molecule type" value="Genomic_DNA"/>
</dbReference>
<gene>
    <name evidence="2" type="ORF">GCM10010918_36260</name>
</gene>
<keyword evidence="3" id="KW-1185">Reference proteome</keyword>
<proteinExistence type="predicted"/>
<protein>
    <submittedName>
        <fullName evidence="2">Glycosyl transferase</fullName>
    </submittedName>
</protein>
<dbReference type="PANTHER" id="PTHR45947">
    <property type="entry name" value="SULFOQUINOVOSYL TRANSFERASE SQD2"/>
    <property type="match status" value="1"/>
</dbReference>
<evidence type="ECO:0000313" key="3">
    <source>
        <dbReference type="Proteomes" id="UP000600247"/>
    </source>
</evidence>
<organism evidence="2 3">
    <name type="scientific">Paenibacillus radicis</name>
    <name type="common">ex Gao et al. 2016</name>
    <dbReference type="NCBI Taxonomy" id="1737354"/>
    <lineage>
        <taxon>Bacteria</taxon>
        <taxon>Bacillati</taxon>
        <taxon>Bacillota</taxon>
        <taxon>Bacilli</taxon>
        <taxon>Bacillales</taxon>
        <taxon>Paenibacillaceae</taxon>
        <taxon>Paenibacillus</taxon>
    </lineage>
</organism>
<evidence type="ECO:0000313" key="2">
    <source>
        <dbReference type="EMBL" id="GGG76491.1"/>
    </source>
</evidence>
<dbReference type="InterPro" id="IPR050194">
    <property type="entry name" value="Glycosyltransferase_grp1"/>
</dbReference>
<accession>A0A917M453</accession>
<dbReference type="Pfam" id="PF00534">
    <property type="entry name" value="Glycos_transf_1"/>
    <property type="match status" value="1"/>
</dbReference>
<dbReference type="Gene3D" id="3.40.50.2000">
    <property type="entry name" value="Glycogen Phosphorylase B"/>
    <property type="match status" value="2"/>
</dbReference>